<dbReference type="SUPFAM" id="SSF53448">
    <property type="entry name" value="Nucleotide-diphospho-sugar transferases"/>
    <property type="match status" value="1"/>
</dbReference>
<evidence type="ECO:0000313" key="6">
    <source>
        <dbReference type="EMBL" id="MFB5680560.1"/>
    </source>
</evidence>
<evidence type="ECO:0000256" key="1">
    <source>
        <dbReference type="ARBA" id="ARBA00004776"/>
    </source>
</evidence>
<keyword evidence="3 6" id="KW-0328">Glycosyltransferase</keyword>
<evidence type="ECO:0000256" key="3">
    <source>
        <dbReference type="ARBA" id="ARBA00022676"/>
    </source>
</evidence>
<dbReference type="InterPro" id="IPR029044">
    <property type="entry name" value="Nucleotide-diphossugar_trans"/>
</dbReference>
<reference evidence="6 7" key="1">
    <citation type="submission" date="2024-09" db="EMBL/GenBank/DDBJ databases">
        <authorList>
            <person name="Ruan L."/>
        </authorList>
    </citation>
    <scope>NUCLEOTIDE SEQUENCE [LARGE SCALE GENOMIC DNA]</scope>
    <source>
        <strain evidence="6 7">D33</strain>
    </source>
</reference>
<protein>
    <submittedName>
        <fullName evidence="6">Glycosyltransferase family 2 protein</fullName>
        <ecNumber evidence="6">2.4.-.-</ecNumber>
    </submittedName>
</protein>
<evidence type="ECO:0000256" key="4">
    <source>
        <dbReference type="ARBA" id="ARBA00022679"/>
    </source>
</evidence>
<name>A0ABV5B4U5_9BACL</name>
<gene>
    <name evidence="6" type="ORF">ACE3NQ_06515</name>
</gene>
<keyword evidence="4 6" id="KW-0808">Transferase</keyword>
<feature type="domain" description="Glycosyltransferase 2-like" evidence="5">
    <location>
        <begin position="5"/>
        <end position="170"/>
    </location>
</feature>
<sequence length="265" mass="29962">MPLTSIIIPTYNGLHLLQPCVEAIRAFTDTPYEIIVVDNGSSDGTWAYCEKERLISIWNPDNSGYAAACNLGLRLASGDLLLLMNNDVTVMPDWLNNLQTALHSSERIGMVGPVTNYASGIQKVETGADSMEAFMRYAADNNRSDPSRWIETERLVGLCLLFRRELLQRVGYLDEIFSGGHYEDDDYCFRIRAHGFRLLACADCFVHHQGSASFNLMAEEELKALIQRNHQRFVDKWQVDPECFIEKPAGTIQPVLRRDKEGVKL</sequence>
<dbReference type="Gene3D" id="3.90.550.10">
    <property type="entry name" value="Spore Coat Polysaccharide Biosynthesis Protein SpsA, Chain A"/>
    <property type="match status" value="1"/>
</dbReference>
<proteinExistence type="inferred from homology"/>
<comment type="pathway">
    <text evidence="1">Cell wall biogenesis; cell wall polysaccharide biosynthesis.</text>
</comment>
<dbReference type="CDD" id="cd04186">
    <property type="entry name" value="GT_2_like_c"/>
    <property type="match status" value="1"/>
</dbReference>
<dbReference type="Proteomes" id="UP001580407">
    <property type="component" value="Unassembled WGS sequence"/>
</dbReference>
<dbReference type="EC" id="2.4.-.-" evidence="6"/>
<dbReference type="InterPro" id="IPR001173">
    <property type="entry name" value="Glyco_trans_2-like"/>
</dbReference>
<comment type="similarity">
    <text evidence="2">Belongs to the glycosyltransferase 2 family.</text>
</comment>
<evidence type="ECO:0000313" key="7">
    <source>
        <dbReference type="Proteomes" id="UP001580407"/>
    </source>
</evidence>
<dbReference type="Pfam" id="PF00535">
    <property type="entry name" value="Glycos_transf_2"/>
    <property type="match status" value="1"/>
</dbReference>
<dbReference type="GO" id="GO:0016757">
    <property type="term" value="F:glycosyltransferase activity"/>
    <property type="evidence" value="ECO:0007669"/>
    <property type="project" value="UniProtKB-KW"/>
</dbReference>
<dbReference type="RefSeq" id="WP_375524430.1">
    <property type="nucleotide sequence ID" value="NZ_JBHILM010000005.1"/>
</dbReference>
<dbReference type="PANTHER" id="PTHR43179:SF12">
    <property type="entry name" value="GALACTOFURANOSYLTRANSFERASE GLFT2"/>
    <property type="match status" value="1"/>
</dbReference>
<dbReference type="PANTHER" id="PTHR43179">
    <property type="entry name" value="RHAMNOSYLTRANSFERASE WBBL"/>
    <property type="match status" value="1"/>
</dbReference>
<keyword evidence="7" id="KW-1185">Reference proteome</keyword>
<organism evidence="6 7">
    <name type="scientific">Paenibacillus terreus</name>
    <dbReference type="NCBI Taxonomy" id="1387834"/>
    <lineage>
        <taxon>Bacteria</taxon>
        <taxon>Bacillati</taxon>
        <taxon>Bacillota</taxon>
        <taxon>Bacilli</taxon>
        <taxon>Bacillales</taxon>
        <taxon>Paenibacillaceae</taxon>
        <taxon>Paenibacillus</taxon>
    </lineage>
</organism>
<evidence type="ECO:0000259" key="5">
    <source>
        <dbReference type="Pfam" id="PF00535"/>
    </source>
</evidence>
<dbReference type="EMBL" id="JBHILM010000005">
    <property type="protein sequence ID" value="MFB5680560.1"/>
    <property type="molecule type" value="Genomic_DNA"/>
</dbReference>
<comment type="caution">
    <text evidence="6">The sequence shown here is derived from an EMBL/GenBank/DDBJ whole genome shotgun (WGS) entry which is preliminary data.</text>
</comment>
<accession>A0ABV5B4U5</accession>
<evidence type="ECO:0000256" key="2">
    <source>
        <dbReference type="ARBA" id="ARBA00006739"/>
    </source>
</evidence>